<gene>
    <name evidence="1" type="ORF">HINF_LOCUS13072</name>
    <name evidence="2" type="ORF">HINF_LOCUS20850</name>
</gene>
<comment type="caution">
    <text evidence="1">The sequence shown here is derived from an EMBL/GenBank/DDBJ whole genome shotgun (WGS) entry which is preliminary data.</text>
</comment>
<dbReference type="EMBL" id="CAXDID020000056">
    <property type="protein sequence ID" value="CAL6007875.1"/>
    <property type="molecule type" value="Genomic_DNA"/>
</dbReference>
<evidence type="ECO:0000313" key="1">
    <source>
        <dbReference type="EMBL" id="CAI9925427.1"/>
    </source>
</evidence>
<accession>A0AA86NUD5</accession>
<protein>
    <submittedName>
        <fullName evidence="2">Hypothetical_protein</fullName>
    </submittedName>
</protein>
<reference evidence="1" key="1">
    <citation type="submission" date="2023-06" db="EMBL/GenBank/DDBJ databases">
        <authorList>
            <person name="Kurt Z."/>
        </authorList>
    </citation>
    <scope>NUCLEOTIDE SEQUENCE</scope>
</reference>
<proteinExistence type="predicted"/>
<dbReference type="AlphaFoldDB" id="A0AA86NUD5"/>
<keyword evidence="3" id="KW-1185">Reference proteome</keyword>
<reference evidence="2 3" key="2">
    <citation type="submission" date="2024-07" db="EMBL/GenBank/DDBJ databases">
        <authorList>
            <person name="Akdeniz Z."/>
        </authorList>
    </citation>
    <scope>NUCLEOTIDE SEQUENCE [LARGE SCALE GENOMIC DNA]</scope>
</reference>
<dbReference type="EMBL" id="CATOUU010000341">
    <property type="protein sequence ID" value="CAI9925427.1"/>
    <property type="molecule type" value="Genomic_DNA"/>
</dbReference>
<dbReference type="Proteomes" id="UP001642409">
    <property type="component" value="Unassembled WGS sequence"/>
</dbReference>
<organism evidence="1">
    <name type="scientific">Hexamita inflata</name>
    <dbReference type="NCBI Taxonomy" id="28002"/>
    <lineage>
        <taxon>Eukaryota</taxon>
        <taxon>Metamonada</taxon>
        <taxon>Diplomonadida</taxon>
        <taxon>Hexamitidae</taxon>
        <taxon>Hexamitinae</taxon>
        <taxon>Hexamita</taxon>
    </lineage>
</organism>
<sequence length="189" mass="21333">MLIKTIKSRSIHQTFSANNSLVHVKTQPVQRLDNAASVEHRNAHDVPGVLNRVQIEVFYDFVVGQFADICFVGRNQQWQPSQFRVSQKSLQILSGEFDSRVNIVARVHDENDPFRAVVVVQLVRLIRAADVPELQRFGVVLERFEVKPTVFARLGSKPACTASASSRIRPGRTPRFCGFRGHNPDILAF</sequence>
<evidence type="ECO:0000313" key="3">
    <source>
        <dbReference type="Proteomes" id="UP001642409"/>
    </source>
</evidence>
<evidence type="ECO:0000313" key="2">
    <source>
        <dbReference type="EMBL" id="CAL6007875.1"/>
    </source>
</evidence>
<name>A0AA86NUD5_9EUKA</name>